<protein>
    <submittedName>
        <fullName evidence="2">HNH endonuclease</fullName>
    </submittedName>
</protein>
<gene>
    <name evidence="2" type="ORF">EHV15_34690</name>
</gene>
<dbReference type="PANTHER" id="PTHR33877:SF2">
    <property type="entry name" value="OS07G0170200 PROTEIN"/>
    <property type="match status" value="1"/>
</dbReference>
<dbReference type="Gene3D" id="1.10.30.50">
    <property type="match status" value="1"/>
</dbReference>
<name>A0A3P3TAP3_9BACL</name>
<dbReference type="EMBL" id="RRCN01000002">
    <property type="protein sequence ID" value="RRJ55010.1"/>
    <property type="molecule type" value="Genomic_DNA"/>
</dbReference>
<evidence type="ECO:0000313" key="3">
    <source>
        <dbReference type="Proteomes" id="UP000267017"/>
    </source>
</evidence>
<dbReference type="PANTHER" id="PTHR33877">
    <property type="entry name" value="SLL1193 PROTEIN"/>
    <property type="match status" value="1"/>
</dbReference>
<dbReference type="InterPro" id="IPR002711">
    <property type="entry name" value="HNH"/>
</dbReference>
<reference evidence="2 3" key="1">
    <citation type="submission" date="2018-11" db="EMBL/GenBank/DDBJ databases">
        <title>Genome sequencing of Paenibacillus sp. KCOM 3021 (= ChDC PVNT-B20).</title>
        <authorList>
            <person name="Kook J.-K."/>
            <person name="Park S.-N."/>
            <person name="Lim Y.K."/>
        </authorList>
    </citation>
    <scope>NUCLEOTIDE SEQUENCE [LARGE SCALE GENOMIC DNA]</scope>
    <source>
        <strain evidence="2 3">KCOM 3021</strain>
    </source>
</reference>
<dbReference type="GO" id="GO:0008270">
    <property type="term" value="F:zinc ion binding"/>
    <property type="evidence" value="ECO:0007669"/>
    <property type="project" value="InterPro"/>
</dbReference>
<dbReference type="AlphaFoldDB" id="A0A3P3TAP3"/>
<dbReference type="Proteomes" id="UP000267017">
    <property type="component" value="Unassembled WGS sequence"/>
</dbReference>
<dbReference type="GO" id="GO:0003676">
    <property type="term" value="F:nucleic acid binding"/>
    <property type="evidence" value="ECO:0007669"/>
    <property type="project" value="InterPro"/>
</dbReference>
<keyword evidence="2" id="KW-0540">Nuclease</keyword>
<dbReference type="SMART" id="SM00507">
    <property type="entry name" value="HNHc"/>
    <property type="match status" value="1"/>
</dbReference>
<dbReference type="Pfam" id="PF01844">
    <property type="entry name" value="HNH"/>
    <property type="match status" value="1"/>
</dbReference>
<accession>A0A3P3TAP3</accession>
<dbReference type="OrthoDB" id="9802901at2"/>
<keyword evidence="2" id="KW-0378">Hydrolase</keyword>
<dbReference type="InterPro" id="IPR052892">
    <property type="entry name" value="NA-targeting_endonuclease"/>
</dbReference>
<dbReference type="GO" id="GO:0004519">
    <property type="term" value="F:endonuclease activity"/>
    <property type="evidence" value="ECO:0007669"/>
    <property type="project" value="UniProtKB-KW"/>
</dbReference>
<dbReference type="InterPro" id="IPR003615">
    <property type="entry name" value="HNH_nuc"/>
</dbReference>
<keyword evidence="2" id="KW-0255">Endonuclease</keyword>
<evidence type="ECO:0000259" key="1">
    <source>
        <dbReference type="SMART" id="SM00507"/>
    </source>
</evidence>
<organism evidence="2 3">
    <name type="scientific">Paenibacillus oralis</name>
    <dbReference type="NCBI Taxonomy" id="2490856"/>
    <lineage>
        <taxon>Bacteria</taxon>
        <taxon>Bacillati</taxon>
        <taxon>Bacillota</taxon>
        <taxon>Bacilli</taxon>
        <taxon>Bacillales</taxon>
        <taxon>Paenibacillaceae</taxon>
        <taxon>Paenibacillus</taxon>
    </lineage>
</organism>
<proteinExistence type="predicted"/>
<sequence>MQKRQLIDDVSLLHSNSHIIQLFKGGNNRWEWRFIHTELAILLIEEGFCKIVPYYPNIIINVFSQNYKTFRKQILRRDKHTCQYCGKPGHTIDHIHPASQGGFTSPRNCVTACLSCNVSKADTTLDLFLVNEQMEEDGVQEWNMEQLSFSRLRY</sequence>
<comment type="caution">
    <text evidence="2">The sequence shown here is derived from an EMBL/GenBank/DDBJ whole genome shotgun (WGS) entry which is preliminary data.</text>
</comment>
<keyword evidence="3" id="KW-1185">Reference proteome</keyword>
<evidence type="ECO:0000313" key="2">
    <source>
        <dbReference type="EMBL" id="RRJ55010.1"/>
    </source>
</evidence>
<dbReference type="CDD" id="cd00085">
    <property type="entry name" value="HNHc"/>
    <property type="match status" value="1"/>
</dbReference>
<feature type="domain" description="HNH nuclease" evidence="1">
    <location>
        <begin position="69"/>
        <end position="118"/>
    </location>
</feature>